<organism evidence="16 17">
    <name type="scientific">Phenylobacterium ferrooxidans</name>
    <dbReference type="NCBI Taxonomy" id="2982689"/>
    <lineage>
        <taxon>Bacteria</taxon>
        <taxon>Pseudomonadati</taxon>
        <taxon>Pseudomonadota</taxon>
        <taxon>Alphaproteobacteria</taxon>
        <taxon>Caulobacterales</taxon>
        <taxon>Caulobacteraceae</taxon>
        <taxon>Phenylobacterium</taxon>
    </lineage>
</organism>
<dbReference type="PANTHER" id="PTHR40255">
    <property type="entry name" value="UPF0093 MEMBRANE PROTEIN SLR1790"/>
    <property type="match status" value="1"/>
</dbReference>
<evidence type="ECO:0000256" key="6">
    <source>
        <dbReference type="ARBA" id="ARBA00022617"/>
    </source>
</evidence>
<keyword evidence="17" id="KW-1185">Reference proteome</keyword>
<evidence type="ECO:0000256" key="15">
    <source>
        <dbReference type="PIRNR" id="PIRNR004638"/>
    </source>
</evidence>
<keyword evidence="6 14" id="KW-0349">Heme</keyword>
<evidence type="ECO:0000256" key="7">
    <source>
        <dbReference type="ARBA" id="ARBA00022692"/>
    </source>
</evidence>
<evidence type="ECO:0000256" key="2">
    <source>
        <dbReference type="ARBA" id="ARBA00005073"/>
    </source>
</evidence>
<feature type="transmembrane region" description="Helical" evidence="14">
    <location>
        <begin position="91"/>
        <end position="110"/>
    </location>
</feature>
<accession>A0ABW6CP80</accession>
<comment type="similarity">
    <text evidence="3 14 15">Belongs to the HemJ family.</text>
</comment>
<evidence type="ECO:0000256" key="11">
    <source>
        <dbReference type="ARBA" id="ARBA00023004"/>
    </source>
</evidence>
<dbReference type="Pfam" id="PF03653">
    <property type="entry name" value="UPF0093"/>
    <property type="match status" value="1"/>
</dbReference>
<comment type="function">
    <text evidence="14 15">Catalyzes the oxidation of protoporphyrinogen IX to protoporphyrin IX.</text>
</comment>
<protein>
    <recommendedName>
        <fullName evidence="4 14">Protoporphyrinogen IX oxidase</fullName>
        <shortName evidence="14">PPO</shortName>
        <ecNumber evidence="14 15">1.3.99.-</ecNumber>
    </recommendedName>
</protein>
<feature type="binding site" description="axial binding residue" evidence="14">
    <location>
        <position position="10"/>
    </location>
    <ligand>
        <name>heme</name>
        <dbReference type="ChEBI" id="CHEBI:30413"/>
    </ligand>
    <ligandPart>
        <name>Fe</name>
        <dbReference type="ChEBI" id="CHEBI:18248"/>
    </ligandPart>
</feature>
<keyword evidence="10 14" id="KW-0560">Oxidoreductase</keyword>
<comment type="subunit">
    <text evidence="14">Homodimer.</text>
</comment>
<keyword evidence="12 14" id="KW-0472">Membrane</keyword>
<evidence type="ECO:0000256" key="1">
    <source>
        <dbReference type="ARBA" id="ARBA00004651"/>
    </source>
</evidence>
<comment type="subcellular location">
    <subcellularLocation>
        <location evidence="1 14">Cell membrane</location>
        <topology evidence="1 14">Multi-pass membrane protein</topology>
    </subcellularLocation>
</comment>
<dbReference type="RefSeq" id="WP_304780532.1">
    <property type="nucleotide sequence ID" value="NZ_JAOTJD010000023.1"/>
</dbReference>
<feature type="binding site" description="axial binding residue" evidence="14">
    <location>
        <position position="93"/>
    </location>
    <ligand>
        <name>heme</name>
        <dbReference type="ChEBI" id="CHEBI:30413"/>
    </ligand>
    <ligandPart>
        <name>Fe</name>
        <dbReference type="ChEBI" id="CHEBI:18248"/>
    </ligandPart>
</feature>
<comment type="catalytic activity">
    <reaction evidence="13 14 15">
        <text>protoporphyrinogen IX + 3 A = protoporphyrin IX + 3 AH2</text>
        <dbReference type="Rhea" id="RHEA:62000"/>
        <dbReference type="ChEBI" id="CHEBI:13193"/>
        <dbReference type="ChEBI" id="CHEBI:17499"/>
        <dbReference type="ChEBI" id="CHEBI:57306"/>
        <dbReference type="ChEBI" id="CHEBI:57307"/>
    </reaction>
</comment>
<evidence type="ECO:0000256" key="8">
    <source>
        <dbReference type="ARBA" id="ARBA00022723"/>
    </source>
</evidence>
<sequence length="150" mass="16924">MDYNLLRGLHIIAVIAWMAGIMYLPRLLAYHADAVPGGEMDKLFQTMELKLYRIIMGPAMVATWVFGLALIYVNATEVRGGWEYLQQPWMIAKLSGIVFMTGWHGFLGAARKKYVAGTNTRTARFWKMTNELPFIAAIIMVLAVTMEFGS</sequence>
<dbReference type="Proteomes" id="UP001598130">
    <property type="component" value="Unassembled WGS sequence"/>
</dbReference>
<reference evidence="16 17" key="1">
    <citation type="submission" date="2022-09" db="EMBL/GenBank/DDBJ databases">
        <title>New species of Phenylobacterium.</title>
        <authorList>
            <person name="Mieszkin S."/>
        </authorList>
    </citation>
    <scope>NUCLEOTIDE SEQUENCE [LARGE SCALE GENOMIC DNA]</scope>
    <source>
        <strain evidence="16 17">HK31-G</strain>
    </source>
</reference>
<dbReference type="PIRSF" id="PIRSF004638">
    <property type="entry name" value="UCP004638"/>
    <property type="match status" value="1"/>
</dbReference>
<name>A0ABW6CP80_9CAUL</name>
<feature type="transmembrane region" description="Helical" evidence="14">
    <location>
        <begin position="131"/>
        <end position="149"/>
    </location>
</feature>
<feature type="transmembrane region" description="Helical" evidence="14">
    <location>
        <begin position="6"/>
        <end position="30"/>
    </location>
</feature>
<evidence type="ECO:0000256" key="4">
    <source>
        <dbReference type="ARBA" id="ARBA00017504"/>
    </source>
</evidence>
<evidence type="ECO:0000256" key="9">
    <source>
        <dbReference type="ARBA" id="ARBA00022989"/>
    </source>
</evidence>
<dbReference type="EMBL" id="JAOTJD010000023">
    <property type="protein sequence ID" value="MFD3264885.1"/>
    <property type="molecule type" value="Genomic_DNA"/>
</dbReference>
<evidence type="ECO:0000313" key="16">
    <source>
        <dbReference type="EMBL" id="MFD3264885.1"/>
    </source>
</evidence>
<keyword evidence="7 14" id="KW-0812">Transmembrane</keyword>
<evidence type="ECO:0000313" key="17">
    <source>
        <dbReference type="Proteomes" id="UP001598130"/>
    </source>
</evidence>
<dbReference type="HAMAP" id="MF_02239">
    <property type="entry name" value="HemJ"/>
    <property type="match status" value="1"/>
</dbReference>
<proteinExistence type="inferred from homology"/>
<keyword evidence="11 14" id="KW-0408">Iron</keyword>
<evidence type="ECO:0000256" key="10">
    <source>
        <dbReference type="ARBA" id="ARBA00023002"/>
    </source>
</evidence>
<evidence type="ECO:0000256" key="5">
    <source>
        <dbReference type="ARBA" id="ARBA00022475"/>
    </source>
</evidence>
<evidence type="ECO:0000256" key="3">
    <source>
        <dbReference type="ARBA" id="ARBA00006501"/>
    </source>
</evidence>
<keyword evidence="8 14" id="KW-0479">Metal-binding</keyword>
<evidence type="ECO:0000256" key="12">
    <source>
        <dbReference type="ARBA" id="ARBA00023136"/>
    </source>
</evidence>
<comment type="cofactor">
    <cofactor evidence="14 15">
        <name>heme b</name>
        <dbReference type="ChEBI" id="CHEBI:60344"/>
    </cofactor>
    <text evidence="14 15">Binds 1 heme b (iron(II)-protoporphyrin IX) group per subunit.</text>
</comment>
<keyword evidence="9 14" id="KW-1133">Transmembrane helix</keyword>
<keyword evidence="5 14" id="KW-1003">Cell membrane</keyword>
<comment type="pathway">
    <text evidence="2 14 15">Porphyrin-containing compound metabolism; protoporphyrin-IX biosynthesis; protoporphyrin-IX from protoporphyrinogen-IX: step 1/1.</text>
</comment>
<feature type="transmembrane region" description="Helical" evidence="14">
    <location>
        <begin position="51"/>
        <end position="71"/>
    </location>
</feature>
<comment type="caution">
    <text evidence="16">The sequence shown here is derived from an EMBL/GenBank/DDBJ whole genome shotgun (WGS) entry which is preliminary data.</text>
</comment>
<dbReference type="EC" id="1.3.99.-" evidence="14 15"/>
<evidence type="ECO:0000256" key="13">
    <source>
        <dbReference type="ARBA" id="ARBA00048390"/>
    </source>
</evidence>
<dbReference type="PANTHER" id="PTHR40255:SF1">
    <property type="entry name" value="PROTOPORPHYRINOGEN IX OXIDASE"/>
    <property type="match status" value="1"/>
</dbReference>
<dbReference type="InterPro" id="IPR005265">
    <property type="entry name" value="HemJ-like"/>
</dbReference>
<gene>
    <name evidence="16" type="ORF">OCL97_13055</name>
</gene>
<evidence type="ECO:0000256" key="14">
    <source>
        <dbReference type="HAMAP-Rule" id="MF_02239"/>
    </source>
</evidence>